<name>A0A7K0DX10_9NOCA</name>
<dbReference type="Pfam" id="PF13560">
    <property type="entry name" value="HTH_31"/>
    <property type="match status" value="1"/>
</dbReference>
<dbReference type="InterPro" id="IPR001387">
    <property type="entry name" value="Cro/C1-type_HTH"/>
</dbReference>
<organism evidence="2 3">
    <name type="scientific">Nocardia aurantia</name>
    <dbReference type="NCBI Taxonomy" id="2585199"/>
    <lineage>
        <taxon>Bacteria</taxon>
        <taxon>Bacillati</taxon>
        <taxon>Actinomycetota</taxon>
        <taxon>Actinomycetes</taxon>
        <taxon>Mycobacteriales</taxon>
        <taxon>Nocardiaceae</taxon>
        <taxon>Nocardia</taxon>
    </lineage>
</organism>
<evidence type="ECO:0000313" key="2">
    <source>
        <dbReference type="EMBL" id="MQY30255.1"/>
    </source>
</evidence>
<evidence type="ECO:0000313" key="3">
    <source>
        <dbReference type="Proteomes" id="UP000431401"/>
    </source>
</evidence>
<dbReference type="PROSITE" id="PS50943">
    <property type="entry name" value="HTH_CROC1"/>
    <property type="match status" value="1"/>
</dbReference>
<comment type="caution">
    <text evidence="2">The sequence shown here is derived from an EMBL/GenBank/DDBJ whole genome shotgun (WGS) entry which is preliminary data.</text>
</comment>
<dbReference type="SUPFAM" id="SSF47413">
    <property type="entry name" value="lambda repressor-like DNA-binding domains"/>
    <property type="match status" value="1"/>
</dbReference>
<dbReference type="SMART" id="SM00530">
    <property type="entry name" value="HTH_XRE"/>
    <property type="match status" value="1"/>
</dbReference>
<dbReference type="Pfam" id="PF19054">
    <property type="entry name" value="DUF5753"/>
    <property type="match status" value="1"/>
</dbReference>
<protein>
    <recommendedName>
        <fullName evidence="1">HTH cro/C1-type domain-containing protein</fullName>
    </recommendedName>
</protein>
<dbReference type="AlphaFoldDB" id="A0A7K0DX10"/>
<feature type="domain" description="HTH cro/C1-type" evidence="1">
    <location>
        <begin position="22"/>
        <end position="78"/>
    </location>
</feature>
<dbReference type="RefSeq" id="WP_194291026.1">
    <property type="nucleotide sequence ID" value="NZ_WEGI01000013.1"/>
</dbReference>
<accession>A0A7K0DX10</accession>
<dbReference type="Gene3D" id="1.10.260.40">
    <property type="entry name" value="lambda repressor-like DNA-binding domains"/>
    <property type="match status" value="1"/>
</dbReference>
<proteinExistence type="predicted"/>
<gene>
    <name evidence="2" type="ORF">NRB56_58530</name>
</gene>
<dbReference type="Proteomes" id="UP000431401">
    <property type="component" value="Unassembled WGS sequence"/>
</dbReference>
<evidence type="ECO:0000259" key="1">
    <source>
        <dbReference type="PROSITE" id="PS50943"/>
    </source>
</evidence>
<dbReference type="GO" id="GO:0003677">
    <property type="term" value="F:DNA binding"/>
    <property type="evidence" value="ECO:0007669"/>
    <property type="project" value="InterPro"/>
</dbReference>
<dbReference type="EMBL" id="WEGI01000013">
    <property type="protein sequence ID" value="MQY30255.1"/>
    <property type="molecule type" value="Genomic_DNA"/>
</dbReference>
<reference evidence="2 3" key="1">
    <citation type="submission" date="2019-10" db="EMBL/GenBank/DDBJ databases">
        <title>Nocardia macrotermitis sp. nov. and Nocardia aurantia sp. nov., isolated from the gut of fungus growing-termite Macrotermes natalensis.</title>
        <authorList>
            <person name="Benndorf R."/>
            <person name="Schwitalla J."/>
            <person name="Martin K."/>
            <person name="De Beer W."/>
            <person name="Kaster A.-K."/>
            <person name="Vollmers J."/>
            <person name="Poulsen M."/>
            <person name="Beemelmanns C."/>
        </authorList>
    </citation>
    <scope>NUCLEOTIDE SEQUENCE [LARGE SCALE GENOMIC DNA]</scope>
    <source>
        <strain evidence="2 3">RB56</strain>
    </source>
</reference>
<dbReference type="InterPro" id="IPR010982">
    <property type="entry name" value="Lambda_DNA-bd_dom_sf"/>
</dbReference>
<sequence>MGTKRDEIPTSTLPRRQLGRFLRDARSAAGLTIVRASALTDLSPAGLQRIESGRVQKVRKQDVRALCELYHIGARDTRRAVTLAEQARERSWYSDFGNLFDETFGLYLDLESAAQQMICYNEHIPGLLQTDDYAEAMIGACHDRVPEEELEQRLELRLKRQSLLTRKKLPLTLDVLLHESALYRLVGNAELMAAQLRHLDKFAALPNVSLRVHPYRAGLTWGILHGPFVILSFRPDPKGGSPEPSIVYREGAPSSDIYIERPDEVDRYTELSAAIRAMALTESETRDLLRQVAKEYDHEH</sequence>
<dbReference type="InterPro" id="IPR043917">
    <property type="entry name" value="DUF5753"/>
</dbReference>
<keyword evidence="3" id="KW-1185">Reference proteome</keyword>
<dbReference type="CDD" id="cd00093">
    <property type="entry name" value="HTH_XRE"/>
    <property type="match status" value="1"/>
</dbReference>